<organism evidence="2 3">
    <name type="scientific">Nitrospira moscoviensis</name>
    <dbReference type="NCBI Taxonomy" id="42253"/>
    <lineage>
        <taxon>Bacteria</taxon>
        <taxon>Pseudomonadati</taxon>
        <taxon>Nitrospirota</taxon>
        <taxon>Nitrospiria</taxon>
        <taxon>Nitrospirales</taxon>
        <taxon>Nitrospiraceae</taxon>
        <taxon>Nitrospira</taxon>
    </lineage>
</organism>
<dbReference type="PATRIC" id="fig|42253.5.peg.1072"/>
<dbReference type="AlphaFoldDB" id="A0A0K2G9I6"/>
<gene>
    <name evidence="2" type="ORF">NITMOv2_1088</name>
</gene>
<dbReference type="Pfam" id="PF17680">
    <property type="entry name" value="FlgO"/>
    <property type="match status" value="1"/>
</dbReference>
<reference evidence="2 3" key="1">
    <citation type="journal article" date="2015" name="Proc. Natl. Acad. Sci. U.S.A.">
        <title>Expanded metabolic versatility of ubiquitous nitrite-oxidizing bacteria from the genus Nitrospira.</title>
        <authorList>
            <person name="Koch H."/>
            <person name="Lucker S."/>
            <person name="Albertsen M."/>
            <person name="Kitzinger K."/>
            <person name="Herbold C."/>
            <person name="Spieck E."/>
            <person name="Nielsen P.H."/>
            <person name="Wagner M."/>
            <person name="Daims H."/>
        </authorList>
    </citation>
    <scope>NUCLEOTIDE SEQUENCE [LARGE SCALE GENOMIC DNA]</scope>
    <source>
        <strain evidence="2 3">NSP M-1</strain>
    </source>
</reference>
<dbReference type="KEGG" id="nmv:NITMOv2_1088"/>
<dbReference type="STRING" id="42253.NITMOv2_1088"/>
<evidence type="ECO:0000313" key="2">
    <source>
        <dbReference type="EMBL" id="ALA57519.1"/>
    </source>
</evidence>
<name>A0A0K2G9I6_NITMO</name>
<dbReference type="InterPro" id="IPR041215">
    <property type="entry name" value="FlgO_dom"/>
</dbReference>
<proteinExistence type="predicted"/>
<protein>
    <recommendedName>
        <fullName evidence="1">FlgO domain-containing protein</fullName>
    </recommendedName>
</protein>
<dbReference type="Proteomes" id="UP000069205">
    <property type="component" value="Chromosome"/>
</dbReference>
<evidence type="ECO:0000313" key="3">
    <source>
        <dbReference type="Proteomes" id="UP000069205"/>
    </source>
</evidence>
<feature type="domain" description="FlgO" evidence="1">
    <location>
        <begin position="55"/>
        <end position="162"/>
    </location>
</feature>
<accession>A0A0K2G9I6</accession>
<dbReference type="OrthoDB" id="9786832at2"/>
<keyword evidence="3" id="KW-1185">Reference proteome</keyword>
<sequence>MGISVGTSVLAFTLLLSLGLPGVTRAADKYEESLKQLAESVTAEALKAKKQRLAFLGFTDAKGQATPIGEFLAEEVGTQVLVAGELNVVERRLVQSTLKKFHVAQVDSAHAKAVRRAAKAMRADVFLSGSYLETSDGLLVTIKLVSPSNVHVVGAARGTLPKAGPLAEMLKEPGKPAPAALEGPKEAPTPTGLGFHRNESYELIVQSLQRTDRHVKLDVTIENRSPRDLKILCLLQETLLKDDHGAAWVQGIEENRDGLCTRGLELAPREKARAVLTFTAPAESSAFEWTLHYREKSPRRDATFAIDRLRLDPGPAAGAATP</sequence>
<dbReference type="EMBL" id="CP011801">
    <property type="protein sequence ID" value="ALA57519.1"/>
    <property type="molecule type" value="Genomic_DNA"/>
</dbReference>
<evidence type="ECO:0000259" key="1">
    <source>
        <dbReference type="Pfam" id="PF17680"/>
    </source>
</evidence>
<dbReference type="RefSeq" id="WP_053378848.1">
    <property type="nucleotide sequence ID" value="NZ_CP011801.1"/>
</dbReference>